<dbReference type="EMBL" id="ADNC01000007">
    <property type="protein sequence ID" value="EFF41714.1"/>
    <property type="molecule type" value="Genomic_DNA"/>
</dbReference>
<keyword evidence="4 6" id="KW-0418">Kinase</keyword>
<dbReference type="SUPFAM" id="SSF53633">
    <property type="entry name" value="Carbamate kinase-like"/>
    <property type="match status" value="1"/>
</dbReference>
<dbReference type="AlphaFoldDB" id="D4XVP0"/>
<dbReference type="InterPro" id="IPR003964">
    <property type="entry name" value="Carb_kinase"/>
</dbReference>
<dbReference type="OrthoDB" id="9766717at2"/>
<sequence length="310" mass="33566">MAKIVIALGGNALGNNPDEQKELVKIPAQKIAQLVKKGHKVLVGHGNGPQVGMIFNAFADAKKVNSKTPNVPFAEAGGMSQGYIGYHMLTAISNELLKEKLNNDVLYYLTQTIVDKNDKAFSNPTKPVGPFYQTRQEAEINNPNSTIIEDAGRGFRKVVPSPLPIDFLGINSIKKSFLDDNIVIVGGGGGIPTIYQNDLYTGVDGVIDKDFALSKIATKVQADIFIVLTAVEYVYVNYNKENQEKLEKVNTKKLEEYIAQNQFAPGSMLPKVQAAIAFVKAKKGNVAIIASLDKLQEAIAGKSGTRIGDD</sequence>
<dbReference type="PANTHER" id="PTHR30409">
    <property type="entry name" value="CARBAMATE KINASE"/>
    <property type="match status" value="1"/>
</dbReference>
<dbReference type="CDD" id="cd04235">
    <property type="entry name" value="AAK_CK"/>
    <property type="match status" value="1"/>
</dbReference>
<dbReference type="GO" id="GO:0008804">
    <property type="term" value="F:carbamate kinase activity"/>
    <property type="evidence" value="ECO:0007669"/>
    <property type="project" value="UniProtKB-EC"/>
</dbReference>
<comment type="caution">
    <text evidence="8">The sequence shown here is derived from an EMBL/GenBank/DDBJ whole genome shotgun (WGS) entry which is preliminary data.</text>
</comment>
<evidence type="ECO:0000256" key="6">
    <source>
        <dbReference type="PIRNR" id="PIRNR000723"/>
    </source>
</evidence>
<keyword evidence="3 6" id="KW-0808">Transferase</keyword>
<evidence type="ECO:0000259" key="7">
    <source>
        <dbReference type="Pfam" id="PF00696"/>
    </source>
</evidence>
<comment type="similarity">
    <text evidence="1 6">Belongs to the carbamate kinase family.</text>
</comment>
<gene>
    <name evidence="8" type="ORF">MALL_0533</name>
</gene>
<dbReference type="NCBIfam" id="NF009007">
    <property type="entry name" value="PRK12352.1"/>
    <property type="match status" value="1"/>
</dbReference>
<keyword evidence="9" id="KW-1185">Reference proteome</keyword>
<dbReference type="FunFam" id="3.40.1160.10:FF:000007">
    <property type="entry name" value="Carbamate kinase"/>
    <property type="match status" value="1"/>
</dbReference>
<dbReference type="Gene3D" id="3.40.1160.10">
    <property type="entry name" value="Acetylglutamate kinase-like"/>
    <property type="match status" value="1"/>
</dbReference>
<dbReference type="RefSeq" id="WP_005683429.1">
    <property type="nucleotide sequence ID" value="NZ_ADNC01000007.1"/>
</dbReference>
<dbReference type="STRING" id="747682.MALL_0533"/>
<dbReference type="PIRSF" id="PIRSF000723">
    <property type="entry name" value="Carbamate_kin"/>
    <property type="match status" value="1"/>
</dbReference>
<dbReference type="Pfam" id="PF00696">
    <property type="entry name" value="AA_kinase"/>
    <property type="match status" value="1"/>
</dbReference>
<proteinExistence type="inferred from homology"/>
<dbReference type="eggNOG" id="COG0549">
    <property type="taxonomic scope" value="Bacteria"/>
</dbReference>
<name>D4XVP0_9BACT</name>
<evidence type="ECO:0000313" key="8">
    <source>
        <dbReference type="EMBL" id="EFF41714.1"/>
    </source>
</evidence>
<dbReference type="GO" id="GO:0019546">
    <property type="term" value="P:L-arginine deiminase pathway"/>
    <property type="evidence" value="ECO:0007669"/>
    <property type="project" value="TreeGrafter"/>
</dbReference>
<feature type="domain" description="Aspartate/glutamate/uridylate kinase" evidence="7">
    <location>
        <begin position="3"/>
        <end position="289"/>
    </location>
</feature>
<protein>
    <recommendedName>
        <fullName evidence="2 6">Carbamate kinase</fullName>
    </recommendedName>
</protein>
<accession>D4XVP0</accession>
<evidence type="ECO:0000256" key="5">
    <source>
        <dbReference type="ARBA" id="ARBA00048467"/>
    </source>
</evidence>
<organism evidence="8 9">
    <name type="scientific">Mycoplasmopsis alligatoris A21JP2</name>
    <dbReference type="NCBI Taxonomy" id="747682"/>
    <lineage>
        <taxon>Bacteria</taxon>
        <taxon>Bacillati</taxon>
        <taxon>Mycoplasmatota</taxon>
        <taxon>Mycoplasmoidales</taxon>
        <taxon>Metamycoplasmataceae</taxon>
        <taxon>Mycoplasmopsis</taxon>
    </lineage>
</organism>
<dbReference type="Proteomes" id="UP000004757">
    <property type="component" value="Unassembled WGS sequence"/>
</dbReference>
<reference evidence="8 9" key="1">
    <citation type="submission" date="2010-03" db="EMBL/GenBank/DDBJ databases">
        <authorList>
            <person name="Glass J.I."/>
            <person name="Benders G.A."/>
            <person name="Durkin A.S."/>
            <person name="Farmerie W.G."/>
            <person name="Hlavinka K."/>
            <person name="Hostetler J."/>
            <person name="Jackson J."/>
            <person name="May M.A."/>
            <person name="Miller R.H."/>
            <person name="Paralanov V."/>
            <person name="Radune D."/>
            <person name="Szczypinski B."/>
            <person name="Brown D.R."/>
        </authorList>
    </citation>
    <scope>NUCLEOTIDE SEQUENCE [LARGE SCALE GENOMIC DNA]</scope>
    <source>
        <strain evidence="8 9">A21JP2</strain>
    </source>
</reference>
<dbReference type="GO" id="GO:0005829">
    <property type="term" value="C:cytosol"/>
    <property type="evidence" value="ECO:0007669"/>
    <property type="project" value="TreeGrafter"/>
</dbReference>
<evidence type="ECO:0000256" key="3">
    <source>
        <dbReference type="ARBA" id="ARBA00022679"/>
    </source>
</evidence>
<dbReference type="PANTHER" id="PTHR30409:SF1">
    <property type="entry name" value="CARBAMATE KINASE-RELATED"/>
    <property type="match status" value="1"/>
</dbReference>
<comment type="catalytic activity">
    <reaction evidence="5">
        <text>hydrogencarbonate + NH4(+) + ATP = carbamoyl phosphate + ADP + H2O + H(+)</text>
        <dbReference type="Rhea" id="RHEA:10152"/>
        <dbReference type="ChEBI" id="CHEBI:15377"/>
        <dbReference type="ChEBI" id="CHEBI:15378"/>
        <dbReference type="ChEBI" id="CHEBI:17544"/>
        <dbReference type="ChEBI" id="CHEBI:28938"/>
        <dbReference type="ChEBI" id="CHEBI:30616"/>
        <dbReference type="ChEBI" id="CHEBI:58228"/>
        <dbReference type="ChEBI" id="CHEBI:456216"/>
        <dbReference type="EC" id="2.7.2.2"/>
    </reaction>
</comment>
<evidence type="ECO:0000256" key="2">
    <source>
        <dbReference type="ARBA" id="ARBA00013070"/>
    </source>
</evidence>
<dbReference type="PRINTS" id="PR01469">
    <property type="entry name" value="CARBMTKINASE"/>
</dbReference>
<dbReference type="InterPro" id="IPR001048">
    <property type="entry name" value="Asp/Glu/Uridylate_kinase"/>
</dbReference>
<evidence type="ECO:0000256" key="4">
    <source>
        <dbReference type="ARBA" id="ARBA00022777"/>
    </source>
</evidence>
<dbReference type="InterPro" id="IPR036393">
    <property type="entry name" value="AceGlu_kinase-like_sf"/>
</dbReference>
<evidence type="ECO:0000313" key="9">
    <source>
        <dbReference type="Proteomes" id="UP000004757"/>
    </source>
</evidence>
<evidence type="ECO:0000256" key="1">
    <source>
        <dbReference type="ARBA" id="ARBA00011066"/>
    </source>
</evidence>